<sequence>MPSKPQEFAVCAREHCGCPFFGTEAARAAHPPPAPEWSIRRRHQRGHARAQPASRALTPTTACPPSLLIQAGCKRYVPSTCAYRARYSQTPQLQRRLGLARIELPHPRLKGLAHRLLQAKRGFLSAQVTATDGHLVGLSLNMKHGHKPGLHLNFGPEHSKKDWDGPGYSKKGWDGPGYSKKGWDGPGYSKKGWDDALDSSPLHSSSFSAGPYSSYDSQNFQRLFRGADGLSLGHASSLYSEGQPYHYKDAAAFGALYPFAGYQVPSYLTTVPKLPVTKLVDSMPSVLPAVSGLYDQAMIVTAPVQTPSIVQGFPAAKAVGGHTKVPAARVVHKVPLSVLPKKATYLQQQVPGTAHGYYPVLVQKVPVSKFAAHVPQSHYVMHTVKPVSSIGVLRTPIYAATGTGELYPIDVDGSAFQEDDEGGAEGLQNGHSGGQSGPGYGNGDAAGPQTGGSQEGQFNGGRGSKYGHGNSGTAASPNAGVFQAAGGYNTGVFRADQFTGGGSGSYGHGNGAAGGFGNGGTQRGQFSGGGGGKHGGGNGFRQGLGNNGEGSQEDNGNNNGAGGGGGDENGGGSQGFPPGLGYPRGGNGGGQVHKSYGSAGAGPQPGFANGGYQEGNGFSGGAGTGYANGGTGANAGFQGPQQHAFPQAVTGFKDVQLLAAVPVGPKHGYKGALPAEFVYEEVPGRGLQAQVQHFPDIPGPEESIARGQFNRNTQGYTNGNGRINKGDSSEDSSERLTGAAQANGGYKGPQAGSSAASSPRVSSGSENDQEGNNGGGWKPIIDTRYNAKFNGGSVSAGQFGSRLQEAPQGGNVLRKTYGGVRANGPSSFNNGAAGGLVNGDLQVRGSHVQYPKYRYRNERLFGNNNFQGNGGERKFSEGSGESDFSAQFNGNGNGVRNPNFGNDGNGAFPANTRAQQFNAEGNVRINNFRNGGNFRSQNHGYRESNENGGTLTQGKFSNVGVGRQPDFEQSEGNQRNSGSEARFSEASQRGPFQGNVNGRNFGQTLPNGRFRGRTNGGGPTPPKFCPKGGWRPIIKNGKKAGVNNAQRPMQQFSEGQGNGFHDQNGFEAPRQAQNGDDTTSGRYNTESNGFQGNGQLYQGQGPRGNGGGSASYFSGAVGQFDDVGTSDVQGEIGNGGANGAFGNRQVNGFASQGSLGPQSGPSNGGHRGVGYSSGQGTEFGGAQSFETPRQFLNGRARGVSFSQGSAYYEGEELPGEESFKREEIKKVFFRPAGIETKKVPKSVVISGRAAYRKGSNKSATPKRTLLNIDASIGASQTITPKEQPSLEQLLATYKRDDQKPFMLDLRSLRGHGYLDVPFSESVNAPIQKVSPVDVGRPELGKTVSEGLLTKEIKIESSTGPKKVVAPEYLETSTSTDESSEEREKDNAPPRTLESISSTESGLSAKELSVSYPGVGASVTSVERSPMEPESSSSEEVSESKEKDPVPDSPGGSLDKSALHDNRGWFEMNYGQRRRPISYKQDRISSSYLIPVRVPSSLKSKIRMSG</sequence>
<protein>
    <submittedName>
        <fullName evidence="1">Uncharacterized protein</fullName>
    </submittedName>
</protein>
<reference evidence="1" key="1">
    <citation type="submission" date="2020-05" db="EMBL/GenBank/DDBJ databases">
        <title>Large-scale comparative analyses of tick genomes elucidate their genetic diversity and vector capacities.</title>
        <authorList>
            <person name="Jia N."/>
            <person name="Wang J."/>
            <person name="Shi W."/>
            <person name="Du L."/>
            <person name="Sun Y."/>
            <person name="Zhan W."/>
            <person name="Jiang J."/>
            <person name="Wang Q."/>
            <person name="Zhang B."/>
            <person name="Ji P."/>
            <person name="Sakyi L.B."/>
            <person name="Cui X."/>
            <person name="Yuan T."/>
            <person name="Jiang B."/>
            <person name="Yang W."/>
            <person name="Lam T.T.-Y."/>
            <person name="Chang Q."/>
            <person name="Ding S."/>
            <person name="Wang X."/>
            <person name="Zhu J."/>
            <person name="Ruan X."/>
            <person name="Zhao L."/>
            <person name="Wei J."/>
            <person name="Que T."/>
            <person name="Du C."/>
            <person name="Cheng J."/>
            <person name="Dai P."/>
            <person name="Han X."/>
            <person name="Huang E."/>
            <person name="Gao Y."/>
            <person name="Liu J."/>
            <person name="Shao H."/>
            <person name="Ye R."/>
            <person name="Li L."/>
            <person name="Wei W."/>
            <person name="Wang X."/>
            <person name="Wang C."/>
            <person name="Yang T."/>
            <person name="Huo Q."/>
            <person name="Li W."/>
            <person name="Guo W."/>
            <person name="Chen H."/>
            <person name="Zhou L."/>
            <person name="Ni X."/>
            <person name="Tian J."/>
            <person name="Zhou Y."/>
            <person name="Sheng Y."/>
            <person name="Liu T."/>
            <person name="Pan Y."/>
            <person name="Xia L."/>
            <person name="Li J."/>
            <person name="Zhao F."/>
            <person name="Cao W."/>
        </authorList>
    </citation>
    <scope>NUCLEOTIDE SEQUENCE</scope>
    <source>
        <strain evidence="1">Dsil-2018</strain>
    </source>
</reference>
<dbReference type="EMBL" id="CM023470">
    <property type="protein sequence ID" value="KAH7979314.1"/>
    <property type="molecule type" value="Genomic_DNA"/>
</dbReference>
<proteinExistence type="predicted"/>
<name>A0ACB8DYB2_DERSI</name>
<keyword evidence="2" id="KW-1185">Reference proteome</keyword>
<evidence type="ECO:0000313" key="2">
    <source>
        <dbReference type="Proteomes" id="UP000821865"/>
    </source>
</evidence>
<evidence type="ECO:0000313" key="1">
    <source>
        <dbReference type="EMBL" id="KAH7979314.1"/>
    </source>
</evidence>
<accession>A0ACB8DYB2</accession>
<gene>
    <name evidence="1" type="ORF">HPB49_009036</name>
</gene>
<dbReference type="Proteomes" id="UP000821865">
    <property type="component" value="Chromosome 1"/>
</dbReference>
<comment type="caution">
    <text evidence="1">The sequence shown here is derived from an EMBL/GenBank/DDBJ whole genome shotgun (WGS) entry which is preliminary data.</text>
</comment>
<organism evidence="1 2">
    <name type="scientific">Dermacentor silvarum</name>
    <name type="common">Tick</name>
    <dbReference type="NCBI Taxonomy" id="543639"/>
    <lineage>
        <taxon>Eukaryota</taxon>
        <taxon>Metazoa</taxon>
        <taxon>Ecdysozoa</taxon>
        <taxon>Arthropoda</taxon>
        <taxon>Chelicerata</taxon>
        <taxon>Arachnida</taxon>
        <taxon>Acari</taxon>
        <taxon>Parasitiformes</taxon>
        <taxon>Ixodida</taxon>
        <taxon>Ixodoidea</taxon>
        <taxon>Ixodidae</taxon>
        <taxon>Rhipicephalinae</taxon>
        <taxon>Dermacentor</taxon>
    </lineage>
</organism>